<gene>
    <name evidence="2" type="ORF">HCT48_00100</name>
</gene>
<protein>
    <submittedName>
        <fullName evidence="2">Uncharacterized protein</fullName>
    </submittedName>
</protein>
<keyword evidence="1" id="KW-0472">Membrane</keyword>
<dbReference type="AlphaFoldDB" id="A0A968GGK8"/>
<feature type="transmembrane region" description="Helical" evidence="1">
    <location>
        <begin position="15"/>
        <end position="35"/>
    </location>
</feature>
<accession>A0A968GGK8</accession>
<sequence>MKKISPFRLFGKRNVWIFIGSVLFITLVINGIQIVDSYRNKKLLKQLESQQRLFSPSEYQALLRLPTIQDYIFPEEPLDFTARYQPWRSSVSLEERMALLGELWIDPQALAFEQLPDRSRQNLRDYIASVRAEDPNF</sequence>
<comment type="caution">
    <text evidence="2">The sequence shown here is derived from an EMBL/GenBank/DDBJ whole genome shotgun (WGS) entry which is preliminary data.</text>
</comment>
<name>A0A968GGK8_9SPIO</name>
<keyword evidence="3" id="KW-1185">Reference proteome</keyword>
<dbReference type="Proteomes" id="UP000778951">
    <property type="component" value="Unassembled WGS sequence"/>
</dbReference>
<evidence type="ECO:0000256" key="1">
    <source>
        <dbReference type="SAM" id="Phobius"/>
    </source>
</evidence>
<evidence type="ECO:0000313" key="3">
    <source>
        <dbReference type="Proteomes" id="UP000778951"/>
    </source>
</evidence>
<dbReference type="RefSeq" id="WP_167694696.1">
    <property type="nucleotide sequence ID" value="NZ_CP118181.1"/>
</dbReference>
<organism evidence="2 3">
    <name type="scientific">Entomospira culicis</name>
    <dbReference type="NCBI Taxonomy" id="2719989"/>
    <lineage>
        <taxon>Bacteria</taxon>
        <taxon>Pseudomonadati</taxon>
        <taxon>Spirochaetota</taxon>
        <taxon>Spirochaetia</taxon>
        <taxon>Spirochaetales</taxon>
        <taxon>Spirochaetaceae</taxon>
        <taxon>Entomospira</taxon>
    </lineage>
</organism>
<dbReference type="EMBL" id="JAATLM010000001">
    <property type="protein sequence ID" value="NIZ68624.1"/>
    <property type="molecule type" value="Genomic_DNA"/>
</dbReference>
<keyword evidence="1" id="KW-0812">Transmembrane</keyword>
<proteinExistence type="predicted"/>
<keyword evidence="1" id="KW-1133">Transmembrane helix</keyword>
<evidence type="ECO:0000313" key="2">
    <source>
        <dbReference type="EMBL" id="NIZ68624.1"/>
    </source>
</evidence>
<reference evidence="2" key="1">
    <citation type="submission" date="2020-03" db="EMBL/GenBank/DDBJ databases">
        <title>Spirochaetal bacteria isolated from arthropods constitute a novel genus Entomospira genus novum within the order Spirochaetales.</title>
        <authorList>
            <person name="Grana-Miraglia L."/>
            <person name="Sikutova S."/>
            <person name="Fingerle V."/>
            <person name="Sing A."/>
            <person name="Castillo-Ramirez S."/>
            <person name="Margos G."/>
            <person name="Rudolf I."/>
        </authorList>
    </citation>
    <scope>NUCLEOTIDE SEQUENCE</scope>
    <source>
        <strain evidence="2">BR149</strain>
    </source>
</reference>